<sequence length="571" mass="65155">MVQKSAASVAPTGSWARPLSTTVQTPAKSTTTSIKDETQNKKEETKPKQETTQVRVVSEAEQQSSFAFSKNKVIVVDTGAIVYKAVQLERFGSEFVTTSQVIGEIRDSRSKYILNTLPFQLKLREPQKESIQFISEYAKRTGDYGNLSSCDLGILALTYEIENELNGNTNIKPLPKELPISGHRKVILRPFSDLYKKNDEDTKEEASQEGDDARNDQEEDDQDWGGEHEVTSLNDDYDYETIKDKIKNQRNNANDNQEQDEQQESDDYDSDDDDDDDGWITLENISDHKKKIIGSGKANAEKWHSEEQSQNNNKQEEQQQPLEEEEEQQQEGEEVEEGEEAKEEEEESDDEEHDQIKKEESEEEGRARHSLKEVGCITVDYSMQNVLLHMGLNLVSIDGRRIKYLTRYVKRCYACYTLVPDNSRIFCTNCGVDALLRCTCIVDAKTGEAGFYYNPRKVINKRGFKFPLPLPKGGRNNKDPITREDQLARFRKGMPRKKDQVLNKRPQNGGGDDGGLWQPEYSYDSAFQAITRLPKGRYHLGRNTLFNGYGRKNPNVAVKRTGKKKKSNRPV</sequence>
<evidence type="ECO:0000256" key="2">
    <source>
        <dbReference type="ARBA" id="ARBA00005858"/>
    </source>
</evidence>
<dbReference type="PANTHER" id="PTHR12814:SF2">
    <property type="entry name" value="RNA-BINDING PROTEIN NOB1"/>
    <property type="match status" value="1"/>
</dbReference>
<dbReference type="Gene3D" id="6.20.210.10">
    <property type="entry name" value="Nin one binding (NOB1), Zn-ribbon-like"/>
    <property type="match status" value="1"/>
</dbReference>
<evidence type="ECO:0000259" key="10">
    <source>
        <dbReference type="Pfam" id="PF08772"/>
    </source>
</evidence>
<dbReference type="PANTHER" id="PTHR12814">
    <property type="entry name" value="RNA-BINDING PROTEIN NOB1"/>
    <property type="match status" value="1"/>
</dbReference>
<accession>A0AAW2YWR6</accession>
<feature type="region of interest" description="Disordered" evidence="9">
    <location>
        <begin position="197"/>
        <end position="283"/>
    </location>
</feature>
<dbReference type="Proteomes" id="UP001431209">
    <property type="component" value="Unassembled WGS sequence"/>
</dbReference>
<protein>
    <submittedName>
        <fullName evidence="12">20S-pre-rRNA D-site endonuclease nob1</fullName>
    </submittedName>
</protein>
<feature type="region of interest" description="Disordered" evidence="9">
    <location>
        <begin position="295"/>
        <end position="369"/>
    </location>
</feature>
<keyword evidence="6 8" id="KW-0862">Zinc</keyword>
<keyword evidence="12" id="KW-0255">Endonuclease</keyword>
<dbReference type="InterPro" id="IPR033411">
    <property type="entry name" value="Ribonuclease_PIN"/>
</dbReference>
<feature type="compositionally biased region" description="Basic and acidic residues" evidence="9">
    <location>
        <begin position="197"/>
        <end position="216"/>
    </location>
</feature>
<evidence type="ECO:0000313" key="12">
    <source>
        <dbReference type="EMBL" id="KAL0481555.1"/>
    </source>
</evidence>
<dbReference type="Pfam" id="PF17146">
    <property type="entry name" value="PIN_6"/>
    <property type="match status" value="1"/>
</dbReference>
<dbReference type="InterPro" id="IPR039907">
    <property type="entry name" value="NOB1"/>
</dbReference>
<evidence type="ECO:0000256" key="7">
    <source>
        <dbReference type="ARBA" id="ARBA00023242"/>
    </source>
</evidence>
<dbReference type="GO" id="GO:0031981">
    <property type="term" value="C:nuclear lumen"/>
    <property type="evidence" value="ECO:0007669"/>
    <property type="project" value="UniProtKB-ARBA"/>
</dbReference>
<evidence type="ECO:0000256" key="5">
    <source>
        <dbReference type="ARBA" id="ARBA00022801"/>
    </source>
</evidence>
<dbReference type="AlphaFoldDB" id="A0AAW2YWR6"/>
<comment type="caution">
    <text evidence="12">The sequence shown here is derived from an EMBL/GenBank/DDBJ whole genome shotgun (WGS) entry which is preliminary data.</text>
</comment>
<evidence type="ECO:0000256" key="3">
    <source>
        <dbReference type="ARBA" id="ARBA00022722"/>
    </source>
</evidence>
<dbReference type="FunFam" id="3.40.50.1010:FF:000020">
    <property type="entry name" value="20S-pre-rRNA D-site endonuclease NOB1"/>
    <property type="match status" value="1"/>
</dbReference>
<feature type="region of interest" description="Disordered" evidence="9">
    <location>
        <begin position="1"/>
        <end position="55"/>
    </location>
</feature>
<dbReference type="SUPFAM" id="SSF144206">
    <property type="entry name" value="NOB1 zinc finger-like"/>
    <property type="match status" value="1"/>
</dbReference>
<comment type="similarity">
    <text evidence="2 8">Belongs to the NOB1 family.</text>
</comment>
<feature type="region of interest" description="Disordered" evidence="9">
    <location>
        <begin position="495"/>
        <end position="516"/>
    </location>
</feature>
<dbReference type="InterPro" id="IPR017117">
    <property type="entry name" value="Nob1_euk"/>
</dbReference>
<proteinExistence type="inferred from homology"/>
<comment type="subcellular location">
    <subcellularLocation>
        <location evidence="1">Nucleus</location>
    </subcellularLocation>
</comment>
<evidence type="ECO:0000256" key="6">
    <source>
        <dbReference type="ARBA" id="ARBA00022833"/>
    </source>
</evidence>
<dbReference type="GO" id="GO:0005737">
    <property type="term" value="C:cytoplasm"/>
    <property type="evidence" value="ECO:0007669"/>
    <property type="project" value="UniProtKB-ARBA"/>
</dbReference>
<dbReference type="CDD" id="cd09876">
    <property type="entry name" value="PIN_Nob1-like"/>
    <property type="match status" value="1"/>
</dbReference>
<keyword evidence="7 8" id="KW-0539">Nucleus</keyword>
<evidence type="ECO:0000256" key="1">
    <source>
        <dbReference type="ARBA" id="ARBA00004123"/>
    </source>
</evidence>
<dbReference type="GO" id="GO:0030490">
    <property type="term" value="P:maturation of SSU-rRNA"/>
    <property type="evidence" value="ECO:0007669"/>
    <property type="project" value="TreeGrafter"/>
</dbReference>
<keyword evidence="13" id="KW-1185">Reference proteome</keyword>
<evidence type="ECO:0000256" key="8">
    <source>
        <dbReference type="PIRNR" id="PIRNR037125"/>
    </source>
</evidence>
<dbReference type="GO" id="GO:0016787">
    <property type="term" value="F:hydrolase activity"/>
    <property type="evidence" value="ECO:0007669"/>
    <property type="project" value="UniProtKB-KW"/>
</dbReference>
<dbReference type="PIRSF" id="PIRSF037125">
    <property type="entry name" value="D-site_20S_pre-rRNA_nuclease"/>
    <property type="match status" value="1"/>
</dbReference>
<evidence type="ECO:0000256" key="9">
    <source>
        <dbReference type="SAM" id="MobiDB-lite"/>
    </source>
</evidence>
<dbReference type="GO" id="GO:0046872">
    <property type="term" value="F:metal ion binding"/>
    <property type="evidence" value="ECO:0007669"/>
    <property type="project" value="UniProtKB-KW"/>
</dbReference>
<feature type="compositionally biased region" description="Basic residues" evidence="9">
    <location>
        <begin position="560"/>
        <end position="571"/>
    </location>
</feature>
<feature type="compositionally biased region" description="Basic and acidic residues" evidence="9">
    <location>
        <begin position="354"/>
        <end position="369"/>
    </location>
</feature>
<organism evidence="12 13">
    <name type="scientific">Acrasis kona</name>
    <dbReference type="NCBI Taxonomy" id="1008807"/>
    <lineage>
        <taxon>Eukaryota</taxon>
        <taxon>Discoba</taxon>
        <taxon>Heterolobosea</taxon>
        <taxon>Tetramitia</taxon>
        <taxon>Eutetramitia</taxon>
        <taxon>Acrasidae</taxon>
        <taxon>Acrasis</taxon>
    </lineage>
</organism>
<feature type="region of interest" description="Disordered" evidence="9">
    <location>
        <begin position="551"/>
        <end position="571"/>
    </location>
</feature>
<feature type="domain" description="Nin one binding (NOB1) Zn-ribbon-like" evidence="10">
    <location>
        <begin position="402"/>
        <end position="474"/>
    </location>
</feature>
<evidence type="ECO:0000313" key="13">
    <source>
        <dbReference type="Proteomes" id="UP001431209"/>
    </source>
</evidence>
<feature type="compositionally biased region" description="Polar residues" evidence="9">
    <location>
        <begin position="19"/>
        <end position="33"/>
    </location>
</feature>
<keyword evidence="3" id="KW-0540">Nuclease</keyword>
<reference evidence="12 13" key="1">
    <citation type="submission" date="2024-03" db="EMBL/GenBank/DDBJ databases">
        <title>The Acrasis kona genome and developmental transcriptomes reveal deep origins of eukaryotic multicellular pathways.</title>
        <authorList>
            <person name="Sheikh S."/>
            <person name="Fu C.-J."/>
            <person name="Brown M.W."/>
            <person name="Baldauf S.L."/>
        </authorList>
    </citation>
    <scope>NUCLEOTIDE SEQUENCE [LARGE SCALE GENOMIC DNA]</scope>
    <source>
        <strain evidence="12 13">ATCC MYA-3509</strain>
    </source>
</reference>
<keyword evidence="5" id="KW-0378">Hydrolase</keyword>
<evidence type="ECO:0000256" key="4">
    <source>
        <dbReference type="ARBA" id="ARBA00022723"/>
    </source>
</evidence>
<dbReference type="Gene3D" id="3.40.50.1010">
    <property type="entry name" value="5'-nuclease"/>
    <property type="match status" value="1"/>
</dbReference>
<feature type="compositionally biased region" description="Basic and acidic residues" evidence="9">
    <location>
        <begin position="34"/>
        <end position="49"/>
    </location>
</feature>
<keyword evidence="4 8" id="KW-0479">Metal-binding</keyword>
<evidence type="ECO:0000259" key="11">
    <source>
        <dbReference type="Pfam" id="PF17146"/>
    </source>
</evidence>
<gene>
    <name evidence="12" type="ORF">AKO1_012313</name>
</gene>
<dbReference type="EMBL" id="JAOPGA020000769">
    <property type="protein sequence ID" value="KAL0481555.1"/>
    <property type="molecule type" value="Genomic_DNA"/>
</dbReference>
<dbReference type="Pfam" id="PF08772">
    <property type="entry name" value="Zn_ribbon_NOB1"/>
    <property type="match status" value="1"/>
</dbReference>
<dbReference type="GO" id="GO:0030688">
    <property type="term" value="C:preribosome, small subunit precursor"/>
    <property type="evidence" value="ECO:0007669"/>
    <property type="project" value="TreeGrafter"/>
</dbReference>
<dbReference type="InterPro" id="IPR014881">
    <property type="entry name" value="NOB1_Zn-bd"/>
</dbReference>
<dbReference type="InterPro" id="IPR036283">
    <property type="entry name" value="NOB1_Zf-like_sf"/>
</dbReference>
<feature type="compositionally biased region" description="Acidic residues" evidence="9">
    <location>
        <begin position="322"/>
        <end position="353"/>
    </location>
</feature>
<feature type="domain" description="Ribonuclease PIN" evidence="11">
    <location>
        <begin position="74"/>
        <end position="161"/>
    </location>
</feature>
<feature type="compositionally biased region" description="Low complexity" evidence="9">
    <location>
        <begin position="308"/>
        <end position="321"/>
    </location>
</feature>
<feature type="compositionally biased region" description="Acidic residues" evidence="9">
    <location>
        <begin position="257"/>
        <end position="278"/>
    </location>
</feature>
<dbReference type="GO" id="GO:0004521">
    <property type="term" value="F:RNA endonuclease activity"/>
    <property type="evidence" value="ECO:0007669"/>
    <property type="project" value="TreeGrafter"/>
</dbReference>
<name>A0AAW2YWR6_9EUKA</name>